<keyword evidence="9" id="KW-0067">ATP-binding</keyword>
<evidence type="ECO:0000256" key="2">
    <source>
        <dbReference type="ARBA" id="ARBA00013065"/>
    </source>
</evidence>
<name>A0A516TJE7_9BACT</name>
<comment type="catalytic activity">
    <reaction evidence="12">
        <text>N-acetyl-L-glutamate + ATP = N-acetyl-L-glutamyl 5-phosphate + ADP</text>
        <dbReference type="Rhea" id="RHEA:14629"/>
        <dbReference type="ChEBI" id="CHEBI:30616"/>
        <dbReference type="ChEBI" id="CHEBI:44337"/>
        <dbReference type="ChEBI" id="CHEBI:57936"/>
        <dbReference type="ChEBI" id="CHEBI:456216"/>
        <dbReference type="EC" id="2.7.2.8"/>
    </reaction>
</comment>
<dbReference type="Pfam" id="PF00696">
    <property type="entry name" value="AA_kinase"/>
    <property type="match status" value="1"/>
</dbReference>
<dbReference type="InterPro" id="IPR004662">
    <property type="entry name" value="AcgluKinase_fam"/>
</dbReference>
<dbReference type="RefSeq" id="WP_244946095.1">
    <property type="nucleotide sequence ID" value="NZ_CP037899.1"/>
</dbReference>
<evidence type="ECO:0000256" key="3">
    <source>
        <dbReference type="ARBA" id="ARBA00021197"/>
    </source>
</evidence>
<keyword evidence="6 14" id="KW-0808">Transferase</keyword>
<protein>
    <recommendedName>
        <fullName evidence="3">Acetylglutamate kinase</fullName>
        <ecNumber evidence="2">2.7.2.8</ecNumber>
    </recommendedName>
    <alternativeName>
        <fullName evidence="10">N-acetyl-L-glutamate 5-phosphotransferase</fullName>
    </alternativeName>
    <alternativeName>
        <fullName evidence="11">NAG kinase</fullName>
    </alternativeName>
</protein>
<evidence type="ECO:0000256" key="10">
    <source>
        <dbReference type="ARBA" id="ARBA00030178"/>
    </source>
</evidence>
<keyword evidence="5" id="KW-0028">Amino-acid biosynthesis</keyword>
<dbReference type="PIRSF" id="PIRSF000728">
    <property type="entry name" value="NAGK"/>
    <property type="match status" value="1"/>
</dbReference>
<evidence type="ECO:0000256" key="12">
    <source>
        <dbReference type="ARBA" id="ARBA00048141"/>
    </source>
</evidence>
<dbReference type="GO" id="GO:0003991">
    <property type="term" value="F:acetylglutamate kinase activity"/>
    <property type="evidence" value="ECO:0007669"/>
    <property type="project" value="UniProtKB-EC"/>
</dbReference>
<dbReference type="GO" id="GO:0005524">
    <property type="term" value="F:ATP binding"/>
    <property type="evidence" value="ECO:0007669"/>
    <property type="project" value="UniProtKB-KW"/>
</dbReference>
<dbReference type="EC" id="2.7.2.8" evidence="2"/>
<dbReference type="AlphaFoldDB" id="A0A516TJE7"/>
<feature type="domain" description="Aspartate/glutamate/uridylate kinase" evidence="13">
    <location>
        <begin position="32"/>
        <end position="234"/>
    </location>
</feature>
<reference evidence="15" key="1">
    <citation type="submission" date="2019-03" db="EMBL/GenBank/DDBJ databases">
        <title>Complete genome of Methylacidiphilum kamchatkense Kam1.</title>
        <authorList>
            <person name="Kruse T."/>
            <person name="Murarilal Ratnadevi C."/>
            <person name="Erikstad H.-A."/>
            <person name="Birkeland N.-K."/>
        </authorList>
    </citation>
    <scope>NUCLEOTIDE SEQUENCE [LARGE SCALE GENOMIC DNA]</scope>
    <source>
        <strain evidence="15">kam1</strain>
    </source>
</reference>
<dbReference type="NCBIfam" id="TIGR00761">
    <property type="entry name" value="argB"/>
    <property type="match status" value="1"/>
</dbReference>
<evidence type="ECO:0000313" key="15">
    <source>
        <dbReference type="Proteomes" id="UP000315925"/>
    </source>
</evidence>
<dbReference type="EMBL" id="CP037899">
    <property type="protein sequence ID" value="QDQ41379.1"/>
    <property type="molecule type" value="Genomic_DNA"/>
</dbReference>
<dbReference type="PANTHER" id="PTHR23342">
    <property type="entry name" value="N-ACETYLGLUTAMATE SYNTHASE"/>
    <property type="match status" value="1"/>
</dbReference>
<evidence type="ECO:0000259" key="13">
    <source>
        <dbReference type="Pfam" id="PF00696"/>
    </source>
</evidence>
<gene>
    <name evidence="14" type="ORF">kam1_120</name>
</gene>
<evidence type="ECO:0000313" key="14">
    <source>
        <dbReference type="EMBL" id="QDQ41379.1"/>
    </source>
</evidence>
<comment type="pathway">
    <text evidence="1">Amino-acid biosynthesis; L-arginine biosynthesis; N(2)-acetyl-L-ornithine from L-glutamate: step 2/4.</text>
</comment>
<evidence type="ECO:0000256" key="11">
    <source>
        <dbReference type="ARBA" id="ARBA00030639"/>
    </source>
</evidence>
<keyword evidence="8 14" id="KW-0418">Kinase</keyword>
<dbReference type="SUPFAM" id="SSF53633">
    <property type="entry name" value="Carbamate kinase-like"/>
    <property type="match status" value="1"/>
</dbReference>
<dbReference type="Gene3D" id="3.40.1160.10">
    <property type="entry name" value="Acetylglutamate kinase-like"/>
    <property type="match status" value="1"/>
</dbReference>
<keyword evidence="4" id="KW-0055">Arginine biosynthesis</keyword>
<accession>A0A516TJE7</accession>
<evidence type="ECO:0000256" key="8">
    <source>
        <dbReference type="ARBA" id="ARBA00022777"/>
    </source>
</evidence>
<evidence type="ECO:0000256" key="6">
    <source>
        <dbReference type="ARBA" id="ARBA00022679"/>
    </source>
</evidence>
<dbReference type="Proteomes" id="UP000315925">
    <property type="component" value="Chromosome"/>
</dbReference>
<evidence type="ECO:0000256" key="1">
    <source>
        <dbReference type="ARBA" id="ARBA00004828"/>
    </source>
</evidence>
<dbReference type="KEGG" id="mkc:kam1_120"/>
<evidence type="ECO:0000256" key="7">
    <source>
        <dbReference type="ARBA" id="ARBA00022741"/>
    </source>
</evidence>
<dbReference type="PANTHER" id="PTHR23342:SF0">
    <property type="entry name" value="N-ACETYLGLUTAMATE SYNTHASE, MITOCHONDRIAL"/>
    <property type="match status" value="1"/>
</dbReference>
<proteinExistence type="predicted"/>
<evidence type="ECO:0000256" key="9">
    <source>
        <dbReference type="ARBA" id="ARBA00022840"/>
    </source>
</evidence>
<dbReference type="InterPro" id="IPR036393">
    <property type="entry name" value="AceGlu_kinase-like_sf"/>
</dbReference>
<evidence type="ECO:0000256" key="4">
    <source>
        <dbReference type="ARBA" id="ARBA00022571"/>
    </source>
</evidence>
<keyword evidence="7" id="KW-0547">Nucleotide-binding</keyword>
<dbReference type="GO" id="GO:0005737">
    <property type="term" value="C:cytoplasm"/>
    <property type="evidence" value="ECO:0007669"/>
    <property type="project" value="InterPro"/>
</dbReference>
<dbReference type="GO" id="GO:0006526">
    <property type="term" value="P:L-arginine biosynthetic process"/>
    <property type="evidence" value="ECO:0007669"/>
    <property type="project" value="UniProtKB-KW"/>
</dbReference>
<organism evidence="14 15">
    <name type="scientific">Methylacidiphilum kamchatkense Kam1</name>
    <dbReference type="NCBI Taxonomy" id="1202785"/>
    <lineage>
        <taxon>Bacteria</taxon>
        <taxon>Pseudomonadati</taxon>
        <taxon>Verrucomicrobiota</taxon>
        <taxon>Methylacidiphilae</taxon>
        <taxon>Methylacidiphilales</taxon>
        <taxon>Methylacidiphilaceae</taxon>
        <taxon>Methylacidiphilum (ex Ratnadevi et al. 2023)</taxon>
    </lineage>
</organism>
<dbReference type="InterPro" id="IPR001048">
    <property type="entry name" value="Asp/Glu/Uridylate_kinase"/>
</dbReference>
<sequence length="250" mass="27719">MHTINAEEVTPEQKVRIFLEALPYVQKFRDSIFVIKYGGAAMEAPFLVERTLRDIVLLEAVGIHPLIIHGGGEAINKAMKSQGMRPKFVNGIRVTDKDLIALIEKVLCKEIGPFIAQKIIEYGAKAVFIPGYEVFSAVKWQAFSSQGYPIDYGYVGSIVAADIHPLLKLLHNQFIVVVSPLAKGENGEIYNVNADIAASKMAKFIKAKKLIYLTNTSGILADEKNPNSTISVVDKRRIDALKKKELFMEA</sequence>
<evidence type="ECO:0000256" key="5">
    <source>
        <dbReference type="ARBA" id="ARBA00022605"/>
    </source>
</evidence>